<gene>
    <name evidence="7" type="primary">MED8</name>
    <name evidence="9" type="ORF">MAR_036837</name>
</gene>
<evidence type="ECO:0000313" key="9">
    <source>
        <dbReference type="EMBL" id="WAR23168.1"/>
    </source>
</evidence>
<dbReference type="PANTHER" id="PTHR13074:SF9">
    <property type="entry name" value="MEDIATOR OF RNA POLYMERASE II TRANSCRIPTION SUBUNIT 8"/>
    <property type="match status" value="1"/>
</dbReference>
<evidence type="ECO:0000256" key="4">
    <source>
        <dbReference type="ARBA" id="ARBA00023159"/>
    </source>
</evidence>
<keyword evidence="4 7" id="KW-0010">Activator</keyword>
<organism evidence="9 10">
    <name type="scientific">Mya arenaria</name>
    <name type="common">Soft-shell clam</name>
    <dbReference type="NCBI Taxonomy" id="6604"/>
    <lineage>
        <taxon>Eukaryota</taxon>
        <taxon>Metazoa</taxon>
        <taxon>Spiralia</taxon>
        <taxon>Lophotrochozoa</taxon>
        <taxon>Mollusca</taxon>
        <taxon>Bivalvia</taxon>
        <taxon>Autobranchia</taxon>
        <taxon>Heteroconchia</taxon>
        <taxon>Euheterodonta</taxon>
        <taxon>Imparidentia</taxon>
        <taxon>Neoheterodontei</taxon>
        <taxon>Myida</taxon>
        <taxon>Myoidea</taxon>
        <taxon>Myidae</taxon>
        <taxon>Mya</taxon>
    </lineage>
</organism>
<feature type="compositionally biased region" description="Polar residues" evidence="8">
    <location>
        <begin position="125"/>
        <end position="135"/>
    </location>
</feature>
<comment type="subunit">
    <text evidence="7">Component of the Mediator complex.</text>
</comment>
<protein>
    <recommendedName>
        <fullName evidence="7">Mediator of RNA polymerase II transcription subunit 8</fullName>
    </recommendedName>
    <alternativeName>
        <fullName evidence="7">Mediator complex subunit 8</fullName>
    </alternativeName>
</protein>
<evidence type="ECO:0000256" key="5">
    <source>
        <dbReference type="ARBA" id="ARBA00023163"/>
    </source>
</evidence>
<evidence type="ECO:0000256" key="8">
    <source>
        <dbReference type="SAM" id="MobiDB-lite"/>
    </source>
</evidence>
<evidence type="ECO:0000256" key="3">
    <source>
        <dbReference type="ARBA" id="ARBA00023015"/>
    </source>
</evidence>
<keyword evidence="10" id="KW-1185">Reference proteome</keyword>
<reference evidence="9" key="1">
    <citation type="submission" date="2022-11" db="EMBL/GenBank/DDBJ databases">
        <title>Centuries of genome instability and evolution in soft-shell clam transmissible cancer (bioRxiv).</title>
        <authorList>
            <person name="Hart S.F.M."/>
            <person name="Yonemitsu M.A."/>
            <person name="Giersch R.M."/>
            <person name="Beal B.F."/>
            <person name="Arriagada G."/>
            <person name="Davis B.W."/>
            <person name="Ostrander E.A."/>
            <person name="Goff S.P."/>
            <person name="Metzger M.J."/>
        </authorList>
    </citation>
    <scope>NUCLEOTIDE SEQUENCE</scope>
    <source>
        <strain evidence="9">MELC-2E11</strain>
        <tissue evidence="9">Siphon/mantle</tissue>
    </source>
</reference>
<comment type="similarity">
    <text evidence="2 7">Belongs to the Mediator complex subunit 8 family.</text>
</comment>
<comment type="subcellular location">
    <subcellularLocation>
        <location evidence="1 7">Nucleus</location>
    </subcellularLocation>
</comment>
<proteinExistence type="inferred from homology"/>
<feature type="region of interest" description="Disordered" evidence="8">
    <location>
        <begin position="106"/>
        <end position="135"/>
    </location>
</feature>
<dbReference type="Gene3D" id="1.20.58.1710">
    <property type="match status" value="1"/>
</dbReference>
<comment type="function">
    <text evidence="7">Component of the Mediator complex, a coactivator involved in the regulated transcription of nearly all RNA polymerase II-dependent genes. Mediator functions as a bridge to convey information from gene-specific regulatory proteins to the basal RNA polymerase II transcription machinery. Mediator is recruited to promoters by direct interactions with regulatory proteins and serves as a scaffold for the assembly of a functional preinitiation complex with RNA polymerase II and the general transcription factors.</text>
</comment>
<keyword evidence="6 7" id="KW-0539">Nucleus</keyword>
<evidence type="ECO:0000256" key="6">
    <source>
        <dbReference type="ARBA" id="ARBA00023242"/>
    </source>
</evidence>
<dbReference type="Pfam" id="PF10232">
    <property type="entry name" value="Med8"/>
    <property type="match status" value="1"/>
</dbReference>
<keyword evidence="5 7" id="KW-0804">Transcription</keyword>
<accession>A0ABY7FQZ1</accession>
<evidence type="ECO:0000256" key="2">
    <source>
        <dbReference type="ARBA" id="ARBA00005716"/>
    </source>
</evidence>
<name>A0ABY7FQZ1_MYAAR</name>
<feature type="non-terminal residue" evidence="9">
    <location>
        <position position="135"/>
    </location>
</feature>
<dbReference type="InterPro" id="IPR019364">
    <property type="entry name" value="Mediatior_Med8_fun/met"/>
</dbReference>
<evidence type="ECO:0000256" key="7">
    <source>
        <dbReference type="RuleBase" id="RU364144"/>
    </source>
</evidence>
<dbReference type="EMBL" id="CP111024">
    <property type="protein sequence ID" value="WAR23168.1"/>
    <property type="molecule type" value="Genomic_DNA"/>
</dbReference>
<feature type="non-terminal residue" evidence="9">
    <location>
        <position position="1"/>
    </location>
</feature>
<sequence>KEEEQQRIALDNLIQRVTELKNSVGALIFKLEHEYETLKWPSVLDNYSLLSSQLQSLGKLLKGDKMPQLKNKILLPIFISPEPDESLAKLTENRVMMFNHEVAPSFLRTKPPPDVEEKTGLLTGKAQQLPQDQTQ</sequence>
<dbReference type="Proteomes" id="UP001164746">
    <property type="component" value="Chromosome 13"/>
</dbReference>
<dbReference type="PANTHER" id="PTHR13074">
    <property type="entry name" value="MEDIATOR OF RNA POLYMERASE II TRANSCRIPTION SUBUNIT 8"/>
    <property type="match status" value="1"/>
</dbReference>
<keyword evidence="3 7" id="KW-0805">Transcription regulation</keyword>
<evidence type="ECO:0000313" key="10">
    <source>
        <dbReference type="Proteomes" id="UP001164746"/>
    </source>
</evidence>
<evidence type="ECO:0000256" key="1">
    <source>
        <dbReference type="ARBA" id="ARBA00004123"/>
    </source>
</evidence>